<gene>
    <name evidence="1" type="ORF">DDZ16_03765</name>
</gene>
<protein>
    <submittedName>
        <fullName evidence="1">DUF721 domain-containing protein</fullName>
    </submittedName>
</protein>
<dbReference type="Pfam" id="PF05258">
    <property type="entry name" value="DciA"/>
    <property type="match status" value="1"/>
</dbReference>
<evidence type="ECO:0000313" key="2">
    <source>
        <dbReference type="Proteomes" id="UP000244956"/>
    </source>
</evidence>
<organism evidence="1 2">
    <name type="scientific">Marinilabilia rubra</name>
    <dbReference type="NCBI Taxonomy" id="2162893"/>
    <lineage>
        <taxon>Bacteria</taxon>
        <taxon>Pseudomonadati</taxon>
        <taxon>Bacteroidota</taxon>
        <taxon>Bacteroidia</taxon>
        <taxon>Marinilabiliales</taxon>
        <taxon>Marinilabiliaceae</taxon>
        <taxon>Marinilabilia</taxon>
    </lineage>
</organism>
<name>A0A2U2BCD3_9BACT</name>
<accession>A0A2U2BCD3</accession>
<dbReference type="OrthoDB" id="9796545at2"/>
<dbReference type="PANTHER" id="PTHR36456">
    <property type="entry name" value="UPF0232 PROTEIN SCO3875"/>
    <property type="match status" value="1"/>
</dbReference>
<dbReference type="InterPro" id="IPR007922">
    <property type="entry name" value="DciA-like"/>
</dbReference>
<comment type="caution">
    <text evidence="1">The sequence shown here is derived from an EMBL/GenBank/DDBJ whole genome shotgun (WGS) entry which is preliminary data.</text>
</comment>
<dbReference type="RefSeq" id="WP_109263092.1">
    <property type="nucleotide sequence ID" value="NZ_QEWP01000002.1"/>
</dbReference>
<evidence type="ECO:0000313" key="1">
    <source>
        <dbReference type="EMBL" id="PWE00721.1"/>
    </source>
</evidence>
<keyword evidence="2" id="KW-1185">Reference proteome</keyword>
<dbReference type="Proteomes" id="UP000244956">
    <property type="component" value="Unassembled WGS sequence"/>
</dbReference>
<sequence length="103" mass="12031">MYYRKKDNRKKSVQPLEDILKEIVGKPSISKGIYHSRIPKAWKEVMGPSVARVTKNVWFREGVVYVTLHSSIIRNELLMHRDKIVSNLNDYIGQPVVKQLVLR</sequence>
<proteinExistence type="predicted"/>
<dbReference type="EMBL" id="QEWP01000002">
    <property type="protein sequence ID" value="PWE00721.1"/>
    <property type="molecule type" value="Genomic_DNA"/>
</dbReference>
<dbReference type="AlphaFoldDB" id="A0A2U2BCD3"/>
<dbReference type="PANTHER" id="PTHR36456:SF1">
    <property type="entry name" value="UPF0232 PROTEIN SCO3875"/>
    <property type="match status" value="1"/>
</dbReference>
<reference evidence="1 2" key="1">
    <citation type="submission" date="2018-05" db="EMBL/GenBank/DDBJ databases">
        <title>Marinilabilia rubrum sp. nov., isolated from saltern sediment.</title>
        <authorList>
            <person name="Zhang R."/>
        </authorList>
    </citation>
    <scope>NUCLEOTIDE SEQUENCE [LARGE SCALE GENOMIC DNA]</scope>
    <source>
        <strain evidence="1 2">WTE16</strain>
    </source>
</reference>